<dbReference type="PANTHER" id="PTHR31048">
    <property type="entry name" value="OS03G0233200 PROTEIN"/>
    <property type="match status" value="1"/>
</dbReference>
<evidence type="ECO:0000256" key="1">
    <source>
        <dbReference type="PIRSR" id="PIRSR002703-1"/>
    </source>
</evidence>
<dbReference type="InterPro" id="IPR001938">
    <property type="entry name" value="Thaumatin"/>
</dbReference>
<sequence length="84" mass="9238">MEFSPINSGCRDLLCNAPINDQCPNELKAPSRCNNPCTGSGCGPTDLSKKFKQRCPDAYNYPQNDPTSLFTCPAETNYKVVFCP</sequence>
<keyword evidence="1" id="KW-1015">Disulfide bond</keyword>
<evidence type="ECO:0000313" key="2">
    <source>
        <dbReference type="EMBL" id="WMV57288.1"/>
    </source>
</evidence>
<feature type="disulfide bond" evidence="1">
    <location>
        <begin position="10"/>
        <end position="72"/>
    </location>
</feature>
<dbReference type="PIRSF" id="PIRSF002703">
    <property type="entry name" value="Thaumatin"/>
    <property type="match status" value="1"/>
</dbReference>
<dbReference type="SMART" id="SM00205">
    <property type="entry name" value="THN"/>
    <property type="match status" value="1"/>
</dbReference>
<evidence type="ECO:0000313" key="3">
    <source>
        <dbReference type="Proteomes" id="UP001234989"/>
    </source>
</evidence>
<proteinExistence type="predicted"/>
<dbReference type="Pfam" id="PF00314">
    <property type="entry name" value="Thaumatin"/>
    <property type="match status" value="1"/>
</dbReference>
<name>A0AAF1A1F9_SOLVR</name>
<feature type="disulfide bond" evidence="1">
    <location>
        <begin position="15"/>
        <end position="55"/>
    </location>
</feature>
<feature type="disulfide bond" evidence="1">
    <location>
        <begin position="23"/>
        <end position="33"/>
    </location>
</feature>
<protein>
    <recommendedName>
        <fullName evidence="4">Osmotin-like protein</fullName>
    </recommendedName>
</protein>
<dbReference type="Proteomes" id="UP001234989">
    <property type="component" value="Chromosome 12"/>
</dbReference>
<dbReference type="InterPro" id="IPR037176">
    <property type="entry name" value="Osmotin/thaumatin-like_sf"/>
</dbReference>
<evidence type="ECO:0008006" key="4">
    <source>
        <dbReference type="Google" id="ProtNLM"/>
    </source>
</evidence>
<keyword evidence="3" id="KW-1185">Reference proteome</keyword>
<dbReference type="EMBL" id="CP133623">
    <property type="protein sequence ID" value="WMV57288.1"/>
    <property type="molecule type" value="Genomic_DNA"/>
</dbReference>
<dbReference type="SUPFAM" id="SSF49870">
    <property type="entry name" value="Osmotin, thaumatin-like protein"/>
    <property type="match status" value="1"/>
</dbReference>
<gene>
    <name evidence="2" type="ORF">MTR67_050673</name>
</gene>
<dbReference type="AlphaFoldDB" id="A0AAF1A1F9"/>
<reference evidence="2" key="1">
    <citation type="submission" date="2023-08" db="EMBL/GenBank/DDBJ databases">
        <title>A de novo genome assembly of Solanum verrucosum Schlechtendal, a Mexican diploid species geographically isolated from the other diploid A-genome species in potato relatives.</title>
        <authorList>
            <person name="Hosaka K."/>
        </authorList>
    </citation>
    <scope>NUCLEOTIDE SEQUENCE</scope>
    <source>
        <tissue evidence="2">Young leaves</tissue>
    </source>
</reference>
<accession>A0AAF1A1F9</accession>
<dbReference type="PROSITE" id="PS51367">
    <property type="entry name" value="THAUMATIN_2"/>
    <property type="match status" value="1"/>
</dbReference>
<dbReference type="Gene3D" id="2.60.110.10">
    <property type="entry name" value="Thaumatin"/>
    <property type="match status" value="1"/>
</dbReference>
<organism evidence="2 3">
    <name type="scientific">Solanum verrucosum</name>
    <dbReference type="NCBI Taxonomy" id="315347"/>
    <lineage>
        <taxon>Eukaryota</taxon>
        <taxon>Viridiplantae</taxon>
        <taxon>Streptophyta</taxon>
        <taxon>Embryophyta</taxon>
        <taxon>Tracheophyta</taxon>
        <taxon>Spermatophyta</taxon>
        <taxon>Magnoliopsida</taxon>
        <taxon>eudicotyledons</taxon>
        <taxon>Gunneridae</taxon>
        <taxon>Pentapetalae</taxon>
        <taxon>asterids</taxon>
        <taxon>lamiids</taxon>
        <taxon>Solanales</taxon>
        <taxon>Solanaceae</taxon>
        <taxon>Solanoideae</taxon>
        <taxon>Solaneae</taxon>
        <taxon>Solanum</taxon>
    </lineage>
</organism>